<dbReference type="EMBL" id="CM000883">
    <property type="protein sequence ID" value="PNT65130.1"/>
    <property type="molecule type" value="Genomic_DNA"/>
</dbReference>
<feature type="transmembrane region" description="Helical" evidence="2">
    <location>
        <begin position="47"/>
        <end position="67"/>
    </location>
</feature>
<dbReference type="AlphaFoldDB" id="A0A2K2CSX2"/>
<dbReference type="OrthoDB" id="587263at2759"/>
<reference evidence="4 5" key="1">
    <citation type="journal article" date="2010" name="Nature">
        <title>Genome sequencing and analysis of the model grass Brachypodium distachyon.</title>
        <authorList>
            <consortium name="International Brachypodium Initiative"/>
        </authorList>
    </citation>
    <scope>NUCLEOTIDE SEQUENCE [LARGE SCALE GENOMIC DNA]</scope>
    <source>
        <strain evidence="4">Bd21</strain>
        <strain evidence="5">cv. Bd21</strain>
    </source>
</reference>
<name>A0A2K2CSX2_BRADI</name>
<dbReference type="Proteomes" id="UP000008810">
    <property type="component" value="Chromosome 4"/>
</dbReference>
<protein>
    <recommendedName>
        <fullName evidence="3">DUF4220 domain-containing protein</fullName>
    </recommendedName>
</protein>
<evidence type="ECO:0000313" key="4">
    <source>
        <dbReference type="EMBL" id="PNT65130.1"/>
    </source>
</evidence>
<evidence type="ECO:0000313" key="6">
    <source>
        <dbReference type="Proteomes" id="UP000008810"/>
    </source>
</evidence>
<dbReference type="EnsemblPlants" id="PNT65129">
    <property type="protein sequence ID" value="PNT65129"/>
    <property type="gene ID" value="BRADI_4g37804v3"/>
</dbReference>
<reference evidence="4" key="2">
    <citation type="submission" date="2017-06" db="EMBL/GenBank/DDBJ databases">
        <title>WGS assembly of Brachypodium distachyon.</title>
        <authorList>
            <consortium name="The International Brachypodium Initiative"/>
            <person name="Lucas S."/>
            <person name="Harmon-Smith M."/>
            <person name="Lail K."/>
            <person name="Tice H."/>
            <person name="Grimwood J."/>
            <person name="Bruce D."/>
            <person name="Barry K."/>
            <person name="Shu S."/>
            <person name="Lindquist E."/>
            <person name="Wang M."/>
            <person name="Pitluck S."/>
            <person name="Vogel J.P."/>
            <person name="Garvin D.F."/>
            <person name="Mockler T.C."/>
            <person name="Schmutz J."/>
            <person name="Rokhsar D."/>
            <person name="Bevan M.W."/>
        </authorList>
    </citation>
    <scope>NUCLEOTIDE SEQUENCE</scope>
    <source>
        <strain evidence="4">Bd21</strain>
    </source>
</reference>
<evidence type="ECO:0000256" key="1">
    <source>
        <dbReference type="SAM" id="MobiDB-lite"/>
    </source>
</evidence>
<keyword evidence="2" id="KW-0812">Transmembrane</keyword>
<evidence type="ECO:0000259" key="3">
    <source>
        <dbReference type="Pfam" id="PF13968"/>
    </source>
</evidence>
<sequence length="922" mass="104433">MGISGAVEWWEEWQLRILVLGSLFVQWLLFLSSALRKLAIPSWFRSVIWLAYLGSDTLAIYALAILFGRQRRQDCDSGQSNSILEVVWAPVLLTHLGGQDLITAYNIEDNELWTRHVLTAMSQVTVAIYVFCKSWPGSDKRLLQAAILFFVPGILKCIEKPWALKSASINSLVNSSCPAPRRTTDREGEINSLQDYVQKARAFVQSNPRHQAQESDAVDLEAANHLSQSQGEDNVVDFEAGHQPLAQGEAAAVDLEHDHHPQTSSTWRGRLNKLKETLISLENQQKEKRASRLDKYNVDLEAYKLFLDLASPYPDRLGILKSFWVLDEKRAYALLQNRLFGAFDLLYTKRKMLSLWEAGSISGQFSGCIRLLVCFLPWAAIGLFDKSHKEAYDVNDVKVTYVLFCCTALLEFSSVSLIIDVIASSSYGGFSLGPIVAGLYEQAKRKAMRWLWVVKVRALYAQLDTLFQWQWLKAVSVINTDTPILSSIIDQLRCALSKDVLKHSFIGQYALVGFFARNKRHTGKMCILNFFNCKDFVDQHWSMKSCNSSFAIIGLVLKYVKKGWGDQMKNADSYGKFNDRRGQWALQANKCDQALSFILMKPFDECVLLWHIATDFCFYFLGASADHLCVTAQCEQDYASGQSHGCVVWCEKSPHHERAVRCREISNYMMYLLFVNPEMLLAGTRRNLFVTANAEVEEILKDDKALLKILKARKPWLKEMLRSENLTISTILDGGVCREIHKAEKKWLKEIEREVVHRIIAKVLQATEQRAALGYTESPTDAEIYPSMQEGFIHDSWKLANPLLDIGDEKTMWGVIEGVWVEMLCFSASRCRGYLHAKSLGTGGELLTYVWLLLSHMGMETLPERLQRPEVSSGEGNPAAALSNSQIYGIQYPTRFRRWRPDEEAGAAGASTSQPQEILPAE</sequence>
<dbReference type="Pfam" id="PF13968">
    <property type="entry name" value="DUF4220"/>
    <property type="match status" value="1"/>
</dbReference>
<reference evidence="5" key="3">
    <citation type="submission" date="2018-08" db="UniProtKB">
        <authorList>
            <consortium name="EnsemblPlants"/>
        </authorList>
    </citation>
    <scope>IDENTIFICATION</scope>
    <source>
        <strain evidence="5">cv. Bd21</strain>
    </source>
</reference>
<keyword evidence="2" id="KW-1133">Transmembrane helix</keyword>
<dbReference type="PANTHER" id="PTHR31325">
    <property type="entry name" value="OS01G0798800 PROTEIN-RELATED"/>
    <property type="match status" value="1"/>
</dbReference>
<dbReference type="InterPro" id="IPR007658">
    <property type="entry name" value="DUF594"/>
</dbReference>
<dbReference type="Pfam" id="PF04578">
    <property type="entry name" value="DUF594"/>
    <property type="match status" value="1"/>
</dbReference>
<dbReference type="STRING" id="15368.A0A2K2CSX2"/>
<dbReference type="Gramene" id="PNT65130">
    <property type="protein sequence ID" value="PNT65130"/>
    <property type="gene ID" value="BRADI_4g37804v3"/>
</dbReference>
<feature type="region of interest" description="Disordered" evidence="1">
    <location>
        <begin position="901"/>
        <end position="922"/>
    </location>
</feature>
<dbReference type="EMBL" id="CM000883">
    <property type="protein sequence ID" value="PNT65129.1"/>
    <property type="molecule type" value="Genomic_DNA"/>
</dbReference>
<keyword evidence="2" id="KW-0472">Membrane</keyword>
<accession>A0A2K2CSX2</accession>
<keyword evidence="6" id="KW-1185">Reference proteome</keyword>
<gene>
    <name evidence="5" type="primary">LOC100837515</name>
    <name evidence="4" type="ORF">BRADI_4g37804v3</name>
</gene>
<feature type="transmembrane region" description="Helical" evidence="2">
    <location>
        <begin position="15"/>
        <end position="35"/>
    </location>
</feature>
<dbReference type="GeneID" id="100837515"/>
<dbReference type="EnsemblPlants" id="PNT65130">
    <property type="protein sequence ID" value="PNT65130"/>
    <property type="gene ID" value="BRADI_4g37804v3"/>
</dbReference>
<evidence type="ECO:0000256" key="2">
    <source>
        <dbReference type="SAM" id="Phobius"/>
    </source>
</evidence>
<dbReference type="InterPro" id="IPR025315">
    <property type="entry name" value="DUF4220"/>
</dbReference>
<proteinExistence type="predicted"/>
<dbReference type="Gramene" id="PNT65129">
    <property type="protein sequence ID" value="PNT65129"/>
    <property type="gene ID" value="BRADI_4g37804v3"/>
</dbReference>
<dbReference type="RefSeq" id="XP_014757899.2">
    <property type="nucleotide sequence ID" value="XM_014902413.2"/>
</dbReference>
<organism evidence="4">
    <name type="scientific">Brachypodium distachyon</name>
    <name type="common">Purple false brome</name>
    <name type="synonym">Trachynia distachya</name>
    <dbReference type="NCBI Taxonomy" id="15368"/>
    <lineage>
        <taxon>Eukaryota</taxon>
        <taxon>Viridiplantae</taxon>
        <taxon>Streptophyta</taxon>
        <taxon>Embryophyta</taxon>
        <taxon>Tracheophyta</taxon>
        <taxon>Spermatophyta</taxon>
        <taxon>Magnoliopsida</taxon>
        <taxon>Liliopsida</taxon>
        <taxon>Poales</taxon>
        <taxon>Poaceae</taxon>
        <taxon>BOP clade</taxon>
        <taxon>Pooideae</taxon>
        <taxon>Stipodae</taxon>
        <taxon>Brachypodieae</taxon>
        <taxon>Brachypodium</taxon>
    </lineage>
</organism>
<feature type="domain" description="DUF4220" evidence="3">
    <location>
        <begin position="49"/>
        <end position="418"/>
    </location>
</feature>
<evidence type="ECO:0000313" key="5">
    <source>
        <dbReference type="EnsemblPlants" id="PNT65129"/>
    </source>
</evidence>